<name>A0A1H1WU68_9ACTN</name>
<keyword evidence="2" id="KW-0808">Transferase</keyword>
<proteinExistence type="predicted"/>
<accession>A0A1H1WU68</accession>
<dbReference type="PANTHER" id="PTHR36973:SF4">
    <property type="entry name" value="NODULATION PROTEIN"/>
    <property type="match status" value="1"/>
</dbReference>
<dbReference type="GO" id="GO:0008171">
    <property type="term" value="F:O-methyltransferase activity"/>
    <property type="evidence" value="ECO:0007669"/>
    <property type="project" value="TreeGrafter"/>
</dbReference>
<dbReference type="InterPro" id="IPR029063">
    <property type="entry name" value="SAM-dependent_MTases_sf"/>
</dbReference>
<dbReference type="InterPro" id="IPR053188">
    <property type="entry name" value="FkbM_Methyltransferase"/>
</dbReference>
<dbReference type="GO" id="GO:0032259">
    <property type="term" value="P:methylation"/>
    <property type="evidence" value="ECO:0007669"/>
    <property type="project" value="UniProtKB-KW"/>
</dbReference>
<dbReference type="NCBIfam" id="TIGR01444">
    <property type="entry name" value="fkbM_fam"/>
    <property type="match status" value="1"/>
</dbReference>
<sequence length="248" mass="26663">MRSVASPPTAWLGRGVTDPLVHQRRLCEQARDAHLHWLIEALGVDLVLDVGANRGQFGTGLRTSGYAGRIVSFEPAPAPRAELEQVSAADPAWQVHGWALGEADGSAVLHAVDEESELGSLRESSEFGRAWKDAMTRTREETVDVRRLDGAWETVGGDATRVLLKLDTQGFDLAAFRGAGRLVAAGGPVVALLSEVACLPIYDGVPPMDEHLAEYAAAGWALAGLYPVSFDRPTLRVIEHDALLVRTP</sequence>
<evidence type="ECO:0000313" key="3">
    <source>
        <dbReference type="Proteomes" id="UP000198859"/>
    </source>
</evidence>
<feature type="domain" description="Methyltransferase FkbM" evidence="1">
    <location>
        <begin position="49"/>
        <end position="190"/>
    </location>
</feature>
<dbReference type="InterPro" id="IPR006342">
    <property type="entry name" value="FkbM_mtfrase"/>
</dbReference>
<dbReference type="Proteomes" id="UP000198859">
    <property type="component" value="Chromosome I"/>
</dbReference>
<dbReference type="PANTHER" id="PTHR36973">
    <property type="entry name" value="SLL1456 PROTEIN-RELATED"/>
    <property type="match status" value="1"/>
</dbReference>
<dbReference type="Pfam" id="PF05050">
    <property type="entry name" value="Methyltransf_21"/>
    <property type="match status" value="1"/>
</dbReference>
<dbReference type="EMBL" id="LT629757">
    <property type="protein sequence ID" value="SDS99709.1"/>
    <property type="molecule type" value="Genomic_DNA"/>
</dbReference>
<dbReference type="Gene3D" id="3.40.50.150">
    <property type="entry name" value="Vaccinia Virus protein VP39"/>
    <property type="match status" value="1"/>
</dbReference>
<organism evidence="2 3">
    <name type="scientific">Nocardioides scoriae</name>
    <dbReference type="NCBI Taxonomy" id="642780"/>
    <lineage>
        <taxon>Bacteria</taxon>
        <taxon>Bacillati</taxon>
        <taxon>Actinomycetota</taxon>
        <taxon>Actinomycetes</taxon>
        <taxon>Propionibacteriales</taxon>
        <taxon>Nocardioidaceae</taxon>
        <taxon>Nocardioides</taxon>
    </lineage>
</organism>
<keyword evidence="3" id="KW-1185">Reference proteome</keyword>
<dbReference type="STRING" id="642780.SAMN04488570_3246"/>
<dbReference type="SUPFAM" id="SSF53335">
    <property type="entry name" value="S-adenosyl-L-methionine-dependent methyltransferases"/>
    <property type="match status" value="1"/>
</dbReference>
<evidence type="ECO:0000259" key="1">
    <source>
        <dbReference type="Pfam" id="PF05050"/>
    </source>
</evidence>
<reference evidence="3" key="1">
    <citation type="submission" date="2016-10" db="EMBL/GenBank/DDBJ databases">
        <authorList>
            <person name="Varghese N."/>
            <person name="Submissions S."/>
        </authorList>
    </citation>
    <scope>NUCLEOTIDE SEQUENCE [LARGE SCALE GENOMIC DNA]</scope>
    <source>
        <strain evidence="3">DSM 22127</strain>
    </source>
</reference>
<evidence type="ECO:0000313" key="2">
    <source>
        <dbReference type="EMBL" id="SDS99709.1"/>
    </source>
</evidence>
<keyword evidence="2" id="KW-0489">Methyltransferase</keyword>
<gene>
    <name evidence="2" type="ORF">SAMN04488570_3246</name>
</gene>
<protein>
    <submittedName>
        <fullName evidence="2">Methyltransferase, FkbM family</fullName>
    </submittedName>
</protein>
<dbReference type="AlphaFoldDB" id="A0A1H1WU68"/>